<dbReference type="EMBL" id="QUSF01000173">
    <property type="protein sequence ID" value="RLV88730.1"/>
    <property type="molecule type" value="Genomic_DNA"/>
</dbReference>
<evidence type="ECO:0000313" key="2">
    <source>
        <dbReference type="EMBL" id="RLV88730.1"/>
    </source>
</evidence>
<name>A0A3L8RVL5_CHLGU</name>
<organism evidence="2 3">
    <name type="scientific">Chloebia gouldiae</name>
    <name type="common">Gouldian finch</name>
    <name type="synonym">Erythrura gouldiae</name>
    <dbReference type="NCBI Taxonomy" id="44316"/>
    <lineage>
        <taxon>Eukaryota</taxon>
        <taxon>Metazoa</taxon>
        <taxon>Chordata</taxon>
        <taxon>Craniata</taxon>
        <taxon>Vertebrata</taxon>
        <taxon>Euteleostomi</taxon>
        <taxon>Archelosauria</taxon>
        <taxon>Archosauria</taxon>
        <taxon>Dinosauria</taxon>
        <taxon>Saurischia</taxon>
        <taxon>Theropoda</taxon>
        <taxon>Coelurosauria</taxon>
        <taxon>Aves</taxon>
        <taxon>Neognathae</taxon>
        <taxon>Neoaves</taxon>
        <taxon>Telluraves</taxon>
        <taxon>Australaves</taxon>
        <taxon>Passeriformes</taxon>
        <taxon>Passeroidea</taxon>
        <taxon>Passeridae</taxon>
        <taxon>Chloebia</taxon>
    </lineage>
</organism>
<dbReference type="OrthoDB" id="9542679at2759"/>
<sequence>MVPQEPLEHSQEILTEQKSSAGPLGKAPSVRGDAPSARSPGVAPEPLQLRVMPQFTFACFCGLHGFCKMKRKKEEAGGGQETAVAGARPDLAEDVTQMSPRCHPGVTQVSPRCRCHPARAPRPSLIPLGATIPS</sequence>
<evidence type="ECO:0000313" key="3">
    <source>
        <dbReference type="Proteomes" id="UP000276834"/>
    </source>
</evidence>
<accession>A0A3L8RVL5</accession>
<keyword evidence="3" id="KW-1185">Reference proteome</keyword>
<gene>
    <name evidence="2" type="ORF">DV515_00015345</name>
</gene>
<feature type="region of interest" description="Disordered" evidence="1">
    <location>
        <begin position="1"/>
        <end position="45"/>
    </location>
</feature>
<dbReference type="Proteomes" id="UP000276834">
    <property type="component" value="Unassembled WGS sequence"/>
</dbReference>
<feature type="compositionally biased region" description="Basic and acidic residues" evidence="1">
    <location>
        <begin position="1"/>
        <end position="11"/>
    </location>
</feature>
<reference evidence="2 3" key="1">
    <citation type="journal article" date="2018" name="Proc. R. Soc. B">
        <title>A non-coding region near Follistatin controls head colour polymorphism in the Gouldian finch.</title>
        <authorList>
            <person name="Toomey M.B."/>
            <person name="Marques C.I."/>
            <person name="Andrade P."/>
            <person name="Araujo P.M."/>
            <person name="Sabatino S."/>
            <person name="Gazda M.A."/>
            <person name="Afonso S."/>
            <person name="Lopes R.J."/>
            <person name="Corbo J.C."/>
            <person name="Carneiro M."/>
        </authorList>
    </citation>
    <scope>NUCLEOTIDE SEQUENCE [LARGE SCALE GENOMIC DNA]</scope>
    <source>
        <strain evidence="2">Red01</strain>
        <tissue evidence="2">Muscle</tissue>
    </source>
</reference>
<protein>
    <submittedName>
        <fullName evidence="2">Uncharacterized protein</fullName>
    </submittedName>
</protein>
<dbReference type="AlphaFoldDB" id="A0A3L8RVL5"/>
<comment type="caution">
    <text evidence="2">The sequence shown here is derived from an EMBL/GenBank/DDBJ whole genome shotgun (WGS) entry which is preliminary data.</text>
</comment>
<proteinExistence type="predicted"/>
<evidence type="ECO:0000256" key="1">
    <source>
        <dbReference type="SAM" id="MobiDB-lite"/>
    </source>
</evidence>